<evidence type="ECO:0000256" key="2">
    <source>
        <dbReference type="ARBA" id="ARBA00022618"/>
    </source>
</evidence>
<keyword evidence="7" id="KW-1185">Reference proteome</keyword>
<dbReference type="PANTHER" id="PTHR39455">
    <property type="entry name" value="CELL DIVISION PROTEIN ZAPD"/>
    <property type="match status" value="1"/>
</dbReference>
<evidence type="ECO:0000256" key="1">
    <source>
        <dbReference type="ARBA" id="ARBA00022490"/>
    </source>
</evidence>
<dbReference type="Gene3D" id="2.60.440.10">
    <property type="entry name" value="YacF-like domains"/>
    <property type="match status" value="1"/>
</dbReference>
<dbReference type="HAMAP" id="MF_01092">
    <property type="entry name" value="ZapD"/>
    <property type="match status" value="1"/>
</dbReference>
<evidence type="ECO:0000313" key="7">
    <source>
        <dbReference type="Proteomes" id="UP001203423"/>
    </source>
</evidence>
<dbReference type="EMBL" id="JAKIKS010000060">
    <property type="protein sequence ID" value="MCL1125775.1"/>
    <property type="molecule type" value="Genomic_DNA"/>
</dbReference>
<proteinExistence type="inferred from homology"/>
<comment type="caution">
    <text evidence="6">The sequence shown here is derived from an EMBL/GenBank/DDBJ whole genome shotgun (WGS) entry which is preliminary data.</text>
</comment>
<dbReference type="NCBIfam" id="NF003654">
    <property type="entry name" value="PRK05287.1-2"/>
    <property type="match status" value="1"/>
</dbReference>
<accession>A0ABT0LE60</accession>
<dbReference type="InterPro" id="IPR009777">
    <property type="entry name" value="ZapD"/>
</dbReference>
<dbReference type="SUPFAM" id="SSF160950">
    <property type="entry name" value="YacF-like"/>
    <property type="match status" value="1"/>
</dbReference>
<dbReference type="PANTHER" id="PTHR39455:SF1">
    <property type="entry name" value="CELL DIVISION PROTEIN ZAPD"/>
    <property type="match status" value="1"/>
</dbReference>
<sequence>MNKLIFEHPLNEKIRSYLRLEYLDQQLQENRDEDHQSRCFDPLFSLCELTERCDYRGEVLKDLDRQLAQWSTNDVPLIASIPDPISAIKQSRSKLKIAERPGIRIKHDRFLSTLRQRYSMPGACCNFDLPQLHFWLEKPWPQRQEEYQSWKAQFSDLLTPIKLLLAITRQQSHYEEQSATDGFFQAHSEHPLSLVRIKLDPINQCYPTISGHKNRYAIHFMQFDNQKHASENIPFQLATCP</sequence>
<comment type="function">
    <text evidence="5">Cell division factor that enhances FtsZ-ring assembly. Directly interacts with FtsZ and promotes bundling of FtsZ protofilaments, with a reduction in FtsZ GTPase activity.</text>
</comment>
<keyword evidence="2 5" id="KW-0132">Cell division</keyword>
<organism evidence="6 7">
    <name type="scientific">Shewanella surugensis</name>
    <dbReference type="NCBI Taxonomy" id="212020"/>
    <lineage>
        <taxon>Bacteria</taxon>
        <taxon>Pseudomonadati</taxon>
        <taxon>Pseudomonadota</taxon>
        <taxon>Gammaproteobacteria</taxon>
        <taxon>Alteromonadales</taxon>
        <taxon>Shewanellaceae</taxon>
        <taxon>Shewanella</taxon>
    </lineage>
</organism>
<keyword evidence="1 5" id="KW-0963">Cytoplasm</keyword>
<dbReference type="Gene3D" id="1.10.3900.10">
    <property type="entry name" value="YacF-like"/>
    <property type="match status" value="1"/>
</dbReference>
<dbReference type="Proteomes" id="UP001203423">
    <property type="component" value="Unassembled WGS sequence"/>
</dbReference>
<comment type="subunit">
    <text evidence="5">Interacts with FtsZ.</text>
</comment>
<evidence type="ECO:0000256" key="5">
    <source>
        <dbReference type="HAMAP-Rule" id="MF_01092"/>
    </source>
</evidence>
<evidence type="ECO:0000256" key="3">
    <source>
        <dbReference type="ARBA" id="ARBA00023210"/>
    </source>
</evidence>
<gene>
    <name evidence="5 6" type="primary">zapD</name>
    <name evidence="6" type="ORF">L2764_15150</name>
</gene>
<dbReference type="InterPro" id="IPR027462">
    <property type="entry name" value="ZapD_C"/>
</dbReference>
<keyword evidence="4 5" id="KW-0131">Cell cycle</keyword>
<name>A0ABT0LE60_9GAMM</name>
<keyword evidence="3 5" id="KW-0717">Septation</keyword>
<dbReference type="GO" id="GO:0051301">
    <property type="term" value="P:cell division"/>
    <property type="evidence" value="ECO:0007669"/>
    <property type="project" value="UniProtKB-KW"/>
</dbReference>
<comment type="similarity">
    <text evidence="5">Belongs to the ZapD family.</text>
</comment>
<comment type="subcellular location">
    <subcellularLocation>
        <location evidence="5">Cytoplasm</location>
    </subcellularLocation>
    <text evidence="5">Localizes to mid-cell in an FtsZ-dependent manner.</text>
</comment>
<evidence type="ECO:0000256" key="4">
    <source>
        <dbReference type="ARBA" id="ARBA00023306"/>
    </source>
</evidence>
<dbReference type="InterPro" id="IPR036268">
    <property type="entry name" value="ZapD_sf"/>
</dbReference>
<dbReference type="Pfam" id="PF07072">
    <property type="entry name" value="ZapD"/>
    <property type="match status" value="1"/>
</dbReference>
<evidence type="ECO:0000313" key="6">
    <source>
        <dbReference type="EMBL" id="MCL1125775.1"/>
    </source>
</evidence>
<protein>
    <recommendedName>
        <fullName evidence="5">Cell division protein ZapD</fullName>
    </recommendedName>
    <alternativeName>
        <fullName evidence="5">Z ring-associated protein D</fullName>
    </alternativeName>
</protein>
<dbReference type="RefSeq" id="WP_248941108.1">
    <property type="nucleotide sequence ID" value="NZ_JAKIKS010000060.1"/>
</dbReference>
<reference evidence="6 7" key="1">
    <citation type="submission" date="2022-01" db="EMBL/GenBank/DDBJ databases">
        <title>Whole genome-based taxonomy of the Shewanellaceae.</title>
        <authorList>
            <person name="Martin-Rodriguez A.J."/>
        </authorList>
    </citation>
    <scope>NUCLEOTIDE SEQUENCE [LARGE SCALE GENOMIC DNA]</scope>
    <source>
        <strain evidence="6 7">DSM 17177</strain>
    </source>
</reference>